<dbReference type="Proteomes" id="UP000039865">
    <property type="component" value="Unassembled WGS sequence"/>
</dbReference>
<dbReference type="InterPro" id="IPR037094">
    <property type="entry name" value="Glyco_hydro_38_cen_sf"/>
</dbReference>
<dbReference type="InterPro" id="IPR050843">
    <property type="entry name" value="Glycosyl_Hydrlase_38"/>
</dbReference>
<dbReference type="GO" id="GO:0046872">
    <property type="term" value="F:metal ion binding"/>
    <property type="evidence" value="ECO:0007669"/>
    <property type="project" value="UniProtKB-KW"/>
</dbReference>
<dbReference type="OrthoDB" id="2016903at2759"/>
<evidence type="ECO:0000256" key="5">
    <source>
        <dbReference type="ARBA" id="ARBA00022833"/>
    </source>
</evidence>
<dbReference type="InterPro" id="IPR000602">
    <property type="entry name" value="Glyco_hydro_38_N"/>
</dbReference>
<dbReference type="SUPFAM" id="SSF88688">
    <property type="entry name" value="Families 57/38 glycoside transferase middle domain"/>
    <property type="match status" value="1"/>
</dbReference>
<dbReference type="InterPro" id="IPR011330">
    <property type="entry name" value="Glyco_hydro/deAcase_b/a-brl"/>
</dbReference>
<accession>A0A078AVV1</accession>
<reference evidence="10 11" key="1">
    <citation type="submission" date="2014-06" db="EMBL/GenBank/DDBJ databases">
        <authorList>
            <person name="Swart Estienne"/>
        </authorList>
    </citation>
    <scope>NUCLEOTIDE SEQUENCE [LARGE SCALE GENOMIC DNA]</scope>
    <source>
        <strain evidence="10 11">130c</strain>
    </source>
</reference>
<evidence type="ECO:0000256" key="1">
    <source>
        <dbReference type="ARBA" id="ARBA00001947"/>
    </source>
</evidence>
<dbReference type="InterPro" id="IPR028995">
    <property type="entry name" value="Glyco_hydro_57/38_cen_sf"/>
</dbReference>
<organism evidence="10 11">
    <name type="scientific">Stylonychia lemnae</name>
    <name type="common">Ciliate</name>
    <dbReference type="NCBI Taxonomy" id="5949"/>
    <lineage>
        <taxon>Eukaryota</taxon>
        <taxon>Sar</taxon>
        <taxon>Alveolata</taxon>
        <taxon>Ciliophora</taxon>
        <taxon>Intramacronucleata</taxon>
        <taxon>Spirotrichea</taxon>
        <taxon>Stichotrichia</taxon>
        <taxon>Sporadotrichida</taxon>
        <taxon>Oxytrichidae</taxon>
        <taxon>Stylonychinae</taxon>
        <taxon>Stylonychia</taxon>
    </lineage>
</organism>
<dbReference type="SUPFAM" id="SSF74650">
    <property type="entry name" value="Galactose mutarotase-like"/>
    <property type="match status" value="1"/>
</dbReference>
<feature type="region of interest" description="Disordered" evidence="8">
    <location>
        <begin position="20"/>
        <end position="44"/>
    </location>
</feature>
<evidence type="ECO:0000256" key="3">
    <source>
        <dbReference type="ARBA" id="ARBA00022723"/>
    </source>
</evidence>
<comment type="similarity">
    <text evidence="2">Belongs to the glycosyl hydrolase 38 family.</text>
</comment>
<dbReference type="Gene3D" id="3.20.110.10">
    <property type="entry name" value="Glycoside hydrolase 38, N terminal domain"/>
    <property type="match status" value="1"/>
</dbReference>
<evidence type="ECO:0000256" key="2">
    <source>
        <dbReference type="ARBA" id="ARBA00009792"/>
    </source>
</evidence>
<feature type="domain" description="Glycoside hydrolase family 38 central" evidence="9">
    <location>
        <begin position="382"/>
        <end position="466"/>
    </location>
</feature>
<name>A0A078AVV1_STYLE</name>
<comment type="cofactor">
    <cofactor evidence="1">
        <name>Zn(2+)</name>
        <dbReference type="ChEBI" id="CHEBI:29105"/>
    </cofactor>
</comment>
<evidence type="ECO:0000259" key="9">
    <source>
        <dbReference type="SMART" id="SM00872"/>
    </source>
</evidence>
<dbReference type="InterPro" id="IPR011682">
    <property type="entry name" value="Glyco_hydro_38_C"/>
</dbReference>
<evidence type="ECO:0000256" key="8">
    <source>
        <dbReference type="SAM" id="MobiDB-lite"/>
    </source>
</evidence>
<dbReference type="Pfam" id="PF09261">
    <property type="entry name" value="Alpha-mann_mid"/>
    <property type="match status" value="1"/>
</dbReference>
<protein>
    <submittedName>
        <fullName evidence="10">Lysosomal alpha-mannosidase</fullName>
    </submittedName>
</protein>
<keyword evidence="3" id="KW-0479">Metal-binding</keyword>
<dbReference type="InterPro" id="IPR015341">
    <property type="entry name" value="Glyco_hydro_38_cen"/>
</dbReference>
<dbReference type="Pfam" id="PF01074">
    <property type="entry name" value="Glyco_hydro_38N"/>
    <property type="match status" value="1"/>
</dbReference>
<keyword evidence="7" id="KW-0326">Glycosidase</keyword>
<evidence type="ECO:0000256" key="7">
    <source>
        <dbReference type="ARBA" id="ARBA00023295"/>
    </source>
</evidence>
<sequence>MIVVISSLKQFEEQEKFLDYDQSNGSERQSNDQEQKIAETKPQQIINSHRLSTPENERKIIHMIAHSHQDAGWLKTADHYLQGSSKYILNSVIKALHENSERKFIFAEMFFFQNWYYSSPLQVREMTKNLIKNGQLEIVNGGYIATDEACTTYWEIMQNIIIGHDFLKREFNIAPKIAWHADEFGHTAENIKLFQEMGYEAFFFGRISSDQKQQLIRQKDMGFIWNPTFESLDGSYQSSQNGIYSHITYDLYLAPCNIGIGDGIGLSLFNFTHFYKTQFRDQPDVNKAKLVRCISDHIQGHKTQNVMITFGDDFAYIHADETFDFLKQFTKFILDITDAYEFKFSTLTEFYSDLKKEIETKNIQLNYYKGDLVPLNMHRYEHYWVGLYSSRPLSKYMMRQFSYQTSYTLDQFVQNILINSNIDRELIEQYQNVTIDMLQESSLMMHHDAITGTSVTNVALDFIQRIKRSISDQKYYITNLIHKIIGLSHETDIKQYFYDFSEKIQFNLMFQSANDSVQYVIIHNPSINKVKNQQIRCYSDGLYSYKVDEYDGLEKIFKQRNFDLFQFTDSSGFNTADILIEKQLQPFSFEVFRITGKKKEIDEEIKETAKPRDKSQSNESKEILFNRQQKNYLLIPKILTESNNEISNRLCNLKIIKATDQFIKIKLNDKSLGIERTFKYSFKQYKSYEGTKYQEQAGLYVTKVNQQDSFYYNHRLLSIESFNGNTVGYFVIKHKHNSNGQSHTIIKLFNNQEDCGDIEFDVEFAPLEKNVEGTINWESDDIDNDGVFYTDSNGLEFVKRIRQYGEDGQGEEIKSILPANLYPINSAIFIENPDKTSQMIVMNDRPQAGSAFIDGRIELIFDRRIATTDGLGNGQGHQETYGDGGLRRSANRYWLRFTQTRKEAFNVIYDRTMRKSNPLQFYYSKDQQNFEKQIRLPQNKQHVQALLDYFKLNSIIDYKLTPDHDFKNITIHLFRMNLDQNDFNLASIDIRMIYQLLCQVSDYNGRNDCLSKASAVDIQQVRITGQPIDEEYSKLSLRQSMVQILAFQISNLS</sequence>
<dbReference type="GO" id="GO:0004559">
    <property type="term" value="F:alpha-mannosidase activity"/>
    <property type="evidence" value="ECO:0007669"/>
    <property type="project" value="InterPro"/>
</dbReference>
<dbReference type="PANTHER" id="PTHR11607">
    <property type="entry name" value="ALPHA-MANNOSIDASE"/>
    <property type="match status" value="1"/>
</dbReference>
<dbReference type="EMBL" id="CCKQ01014771">
    <property type="protein sequence ID" value="CDW86560.1"/>
    <property type="molecule type" value="Genomic_DNA"/>
</dbReference>
<gene>
    <name evidence="10" type="primary">Contig2467.g2651</name>
    <name evidence="10" type="ORF">STYLEM_15655</name>
</gene>
<evidence type="ECO:0000313" key="11">
    <source>
        <dbReference type="Proteomes" id="UP000039865"/>
    </source>
</evidence>
<feature type="compositionally biased region" description="Basic and acidic residues" evidence="8">
    <location>
        <begin position="29"/>
        <end position="39"/>
    </location>
</feature>
<keyword evidence="11" id="KW-1185">Reference proteome</keyword>
<dbReference type="Pfam" id="PF07748">
    <property type="entry name" value="Glyco_hydro_38C"/>
    <property type="match status" value="1"/>
</dbReference>
<dbReference type="Gene3D" id="2.70.98.30">
    <property type="entry name" value="Golgi alpha-mannosidase II, domain 4"/>
    <property type="match status" value="1"/>
</dbReference>
<keyword evidence="5" id="KW-0862">Zinc</keyword>
<dbReference type="SMART" id="SM00872">
    <property type="entry name" value="Alpha-mann_mid"/>
    <property type="match status" value="1"/>
</dbReference>
<evidence type="ECO:0000256" key="4">
    <source>
        <dbReference type="ARBA" id="ARBA00022801"/>
    </source>
</evidence>
<dbReference type="GO" id="GO:0006013">
    <property type="term" value="P:mannose metabolic process"/>
    <property type="evidence" value="ECO:0007669"/>
    <property type="project" value="InterPro"/>
</dbReference>
<dbReference type="PANTHER" id="PTHR11607:SF3">
    <property type="entry name" value="LYSOSOMAL ALPHA-MANNOSIDASE"/>
    <property type="match status" value="1"/>
</dbReference>
<proteinExistence type="inferred from homology"/>
<dbReference type="OMA" id="VETEIAM"/>
<dbReference type="InterPro" id="IPR027291">
    <property type="entry name" value="Glyco_hydro_38_N_sf"/>
</dbReference>
<dbReference type="AlphaFoldDB" id="A0A078AVV1"/>
<dbReference type="InParanoid" id="A0A078AVV1"/>
<dbReference type="GO" id="GO:0030246">
    <property type="term" value="F:carbohydrate binding"/>
    <property type="evidence" value="ECO:0007669"/>
    <property type="project" value="InterPro"/>
</dbReference>
<dbReference type="Gene3D" id="1.20.1270.50">
    <property type="entry name" value="Glycoside hydrolase family 38, central domain"/>
    <property type="match status" value="1"/>
</dbReference>
<dbReference type="InterPro" id="IPR011013">
    <property type="entry name" value="Gal_mutarotase_sf_dom"/>
</dbReference>
<evidence type="ECO:0000256" key="6">
    <source>
        <dbReference type="ARBA" id="ARBA00023157"/>
    </source>
</evidence>
<keyword evidence="4" id="KW-0378">Hydrolase</keyword>
<evidence type="ECO:0000313" key="10">
    <source>
        <dbReference type="EMBL" id="CDW86560.1"/>
    </source>
</evidence>
<dbReference type="SUPFAM" id="SSF88713">
    <property type="entry name" value="Glycoside hydrolase/deacetylase"/>
    <property type="match status" value="1"/>
</dbReference>
<keyword evidence="6" id="KW-1015">Disulfide bond</keyword>